<sequence>MWKRTAGVDVPIGGQLPQQQKRQRVDDITTRIFVGSLAYSTNWQTLKDHFNQVGEVEFASVLLKPDGSSKGCGMVNFRTAEEAASAVEQLNESMLDGRRIMVKLDVGADLKRPPQPTGGGQGRSLDLEAAHHVRLPHRSTAQDEGVRLPPEEINRVFVGNLSFTTNWQGLKDHFKTAGNVEFASILENPDKSSKGVGLVNYFTHDEAVHAVDLLNESVLDGRQISVKLDVDGRFKERPPPKSQQPLQQQLQQLQQQLQQQQQQAAQPAEDLFVYKLPPDEICRVFVGNLSYDTNWQALKDHFTQAGEIEFASVLLNHDRTSKGVGMVNFRSHEDALRAVEMLGNSLLDGRNIHVKLDVDGHFKERPAAGARPRVFQRPKESGAATSGDNAQALATAQVLTQALTQAGYAASPSGRPPPAAAAGARAGANSPAATTLDCLTALGRLAQSPVAGQIDWPNLIATVASTVASATGAPKAGGPRNGPFLR</sequence>
<feature type="domain" description="RRM" evidence="5">
    <location>
        <begin position="30"/>
        <end position="107"/>
    </location>
</feature>
<dbReference type="PROSITE" id="PS50102">
    <property type="entry name" value="RRM"/>
    <property type="match status" value="3"/>
</dbReference>
<feature type="domain" description="RRM" evidence="5">
    <location>
        <begin position="282"/>
        <end position="359"/>
    </location>
</feature>
<dbReference type="Pfam" id="PF00076">
    <property type="entry name" value="RRM_1"/>
    <property type="match status" value="3"/>
</dbReference>
<dbReference type="PANTHER" id="PTHR23003">
    <property type="entry name" value="RNA RECOGNITION MOTIF RRM DOMAIN CONTAINING PROTEIN"/>
    <property type="match status" value="1"/>
</dbReference>
<feature type="region of interest" description="Disordered" evidence="4">
    <location>
        <begin position="1"/>
        <end position="21"/>
    </location>
</feature>
<protein>
    <recommendedName>
        <fullName evidence="5">RRM domain-containing protein</fullName>
    </recommendedName>
</protein>
<dbReference type="GO" id="GO:0003729">
    <property type="term" value="F:mRNA binding"/>
    <property type="evidence" value="ECO:0007669"/>
    <property type="project" value="TreeGrafter"/>
</dbReference>
<gene>
    <name evidence="6" type="ORF">ACAT0790_LOCUS5343</name>
</gene>
<dbReference type="EMBL" id="HBGE01008813">
    <property type="protein sequence ID" value="CAD9096591.1"/>
    <property type="molecule type" value="Transcribed_RNA"/>
</dbReference>
<dbReference type="GO" id="GO:1990904">
    <property type="term" value="C:ribonucleoprotein complex"/>
    <property type="evidence" value="ECO:0007669"/>
    <property type="project" value="TreeGrafter"/>
</dbReference>
<dbReference type="AlphaFoldDB" id="A0A7S1L844"/>
<name>A0A7S1L844_ALECA</name>
<evidence type="ECO:0000256" key="2">
    <source>
        <dbReference type="PROSITE-ProRule" id="PRU00176"/>
    </source>
</evidence>
<feature type="coiled-coil region" evidence="3">
    <location>
        <begin position="243"/>
        <end position="270"/>
    </location>
</feature>
<dbReference type="InterPro" id="IPR000504">
    <property type="entry name" value="RRM_dom"/>
</dbReference>
<dbReference type="InterPro" id="IPR050374">
    <property type="entry name" value="RRT5_SRSF_SR"/>
</dbReference>
<feature type="region of interest" description="Disordered" evidence="4">
    <location>
        <begin position="367"/>
        <end position="389"/>
    </location>
</feature>
<dbReference type="CDD" id="cd00590">
    <property type="entry name" value="RRM_SF"/>
    <property type="match status" value="3"/>
</dbReference>
<feature type="domain" description="RRM" evidence="5">
    <location>
        <begin position="154"/>
        <end position="231"/>
    </location>
</feature>
<reference evidence="6" key="1">
    <citation type="submission" date="2021-01" db="EMBL/GenBank/DDBJ databases">
        <authorList>
            <person name="Corre E."/>
            <person name="Pelletier E."/>
            <person name="Niang G."/>
            <person name="Scheremetjew M."/>
            <person name="Finn R."/>
            <person name="Kale V."/>
            <person name="Holt S."/>
            <person name="Cochrane G."/>
            <person name="Meng A."/>
            <person name="Brown T."/>
            <person name="Cohen L."/>
        </authorList>
    </citation>
    <scope>NUCLEOTIDE SEQUENCE</scope>
    <source>
        <strain evidence="6">OF101</strain>
    </source>
</reference>
<evidence type="ECO:0000256" key="1">
    <source>
        <dbReference type="ARBA" id="ARBA00022884"/>
    </source>
</evidence>
<evidence type="ECO:0000259" key="5">
    <source>
        <dbReference type="PROSITE" id="PS50102"/>
    </source>
</evidence>
<organism evidence="6">
    <name type="scientific">Alexandrium catenella</name>
    <name type="common">Red tide dinoflagellate</name>
    <name type="synonym">Gonyaulax catenella</name>
    <dbReference type="NCBI Taxonomy" id="2925"/>
    <lineage>
        <taxon>Eukaryota</taxon>
        <taxon>Sar</taxon>
        <taxon>Alveolata</taxon>
        <taxon>Dinophyceae</taxon>
        <taxon>Gonyaulacales</taxon>
        <taxon>Pyrocystaceae</taxon>
        <taxon>Alexandrium</taxon>
    </lineage>
</organism>
<evidence type="ECO:0000256" key="4">
    <source>
        <dbReference type="SAM" id="MobiDB-lite"/>
    </source>
</evidence>
<dbReference type="InterPro" id="IPR012677">
    <property type="entry name" value="Nucleotide-bd_a/b_plait_sf"/>
</dbReference>
<dbReference type="Gene3D" id="3.30.70.330">
    <property type="match status" value="3"/>
</dbReference>
<dbReference type="InterPro" id="IPR035979">
    <property type="entry name" value="RBD_domain_sf"/>
</dbReference>
<dbReference type="GO" id="GO:0005737">
    <property type="term" value="C:cytoplasm"/>
    <property type="evidence" value="ECO:0007669"/>
    <property type="project" value="TreeGrafter"/>
</dbReference>
<keyword evidence="3" id="KW-0175">Coiled coil</keyword>
<evidence type="ECO:0000313" key="6">
    <source>
        <dbReference type="EMBL" id="CAD9096591.1"/>
    </source>
</evidence>
<dbReference type="SMART" id="SM00360">
    <property type="entry name" value="RRM"/>
    <property type="match status" value="3"/>
</dbReference>
<evidence type="ECO:0000256" key="3">
    <source>
        <dbReference type="SAM" id="Coils"/>
    </source>
</evidence>
<dbReference type="GO" id="GO:0005634">
    <property type="term" value="C:nucleus"/>
    <property type="evidence" value="ECO:0007669"/>
    <property type="project" value="TreeGrafter"/>
</dbReference>
<dbReference type="PANTHER" id="PTHR23003:SF3">
    <property type="entry name" value="FI21236P1-RELATED"/>
    <property type="match status" value="1"/>
</dbReference>
<keyword evidence="1 2" id="KW-0694">RNA-binding</keyword>
<accession>A0A7S1L844</accession>
<dbReference type="SUPFAM" id="SSF54928">
    <property type="entry name" value="RNA-binding domain, RBD"/>
    <property type="match status" value="3"/>
</dbReference>
<proteinExistence type="predicted"/>